<sequence>MVDTAEYGSSQLIKEVGWRLNKEITREAYLRDLAYAEDLRFSVHEWRGEDRAGKPMVISWVATPNGAALSAYEITGRA</sequence>
<reference evidence="1 2" key="1">
    <citation type="submission" date="2020-07" db="EMBL/GenBank/DDBJ databases">
        <title>Streptomyces isolated from Indian soil.</title>
        <authorList>
            <person name="Mandal S."/>
            <person name="Maiti P.K."/>
        </authorList>
    </citation>
    <scope>NUCLEOTIDE SEQUENCE [LARGE SCALE GENOMIC DNA]</scope>
    <source>
        <strain evidence="1 2">PSKA28</strain>
    </source>
</reference>
<dbReference type="RefSeq" id="WP_181662333.1">
    <property type="nucleotide sequence ID" value="NZ_JACEHE010000046.1"/>
</dbReference>
<dbReference type="AlphaFoldDB" id="A0A7W0DVZ9"/>
<name>A0A7W0DVZ9_9ACTN</name>
<organism evidence="1 2">
    <name type="scientific">Streptomyces himalayensis subsp. himalayensis</name>
    <dbReference type="NCBI Taxonomy" id="2756131"/>
    <lineage>
        <taxon>Bacteria</taxon>
        <taxon>Bacillati</taxon>
        <taxon>Actinomycetota</taxon>
        <taxon>Actinomycetes</taxon>
        <taxon>Kitasatosporales</taxon>
        <taxon>Streptomycetaceae</taxon>
        <taxon>Streptomyces</taxon>
        <taxon>Streptomyces himalayensis</taxon>
    </lineage>
</organism>
<gene>
    <name evidence="1" type="ORF">H1D24_38135</name>
</gene>
<accession>A0A7W0DVZ9</accession>
<proteinExistence type="predicted"/>
<evidence type="ECO:0000313" key="2">
    <source>
        <dbReference type="Proteomes" id="UP000545761"/>
    </source>
</evidence>
<comment type="caution">
    <text evidence="1">The sequence shown here is derived from an EMBL/GenBank/DDBJ whole genome shotgun (WGS) entry which is preliminary data.</text>
</comment>
<dbReference type="Proteomes" id="UP000545761">
    <property type="component" value="Unassembled WGS sequence"/>
</dbReference>
<protein>
    <submittedName>
        <fullName evidence="1">Uncharacterized protein</fullName>
    </submittedName>
</protein>
<evidence type="ECO:0000313" key="1">
    <source>
        <dbReference type="EMBL" id="MBA2951414.1"/>
    </source>
</evidence>
<dbReference type="EMBL" id="JACEHE010000046">
    <property type="protein sequence ID" value="MBA2951414.1"/>
    <property type="molecule type" value="Genomic_DNA"/>
</dbReference>